<evidence type="ECO:0000313" key="10">
    <source>
        <dbReference type="Proteomes" id="UP001359559"/>
    </source>
</evidence>
<proteinExistence type="predicted"/>
<keyword evidence="2" id="KW-0677">Repeat</keyword>
<organism evidence="9 10">
    <name type="scientific">Clitoria ternatea</name>
    <name type="common">Butterfly pea</name>
    <dbReference type="NCBI Taxonomy" id="43366"/>
    <lineage>
        <taxon>Eukaryota</taxon>
        <taxon>Viridiplantae</taxon>
        <taxon>Streptophyta</taxon>
        <taxon>Embryophyta</taxon>
        <taxon>Tracheophyta</taxon>
        <taxon>Spermatophyta</taxon>
        <taxon>Magnoliopsida</taxon>
        <taxon>eudicotyledons</taxon>
        <taxon>Gunneridae</taxon>
        <taxon>Pentapetalae</taxon>
        <taxon>rosids</taxon>
        <taxon>fabids</taxon>
        <taxon>Fabales</taxon>
        <taxon>Fabaceae</taxon>
        <taxon>Papilionoideae</taxon>
        <taxon>50 kb inversion clade</taxon>
        <taxon>NPAAA clade</taxon>
        <taxon>indigoferoid/millettioid clade</taxon>
        <taxon>Phaseoleae</taxon>
        <taxon>Clitoria</taxon>
    </lineage>
</organism>
<dbReference type="InterPro" id="IPR044810">
    <property type="entry name" value="WRKY_plant"/>
</dbReference>
<dbReference type="GO" id="GO:0043565">
    <property type="term" value="F:sequence-specific DNA binding"/>
    <property type="evidence" value="ECO:0007669"/>
    <property type="project" value="InterPro"/>
</dbReference>
<comment type="caution">
    <text evidence="9">The sequence shown here is derived from an EMBL/GenBank/DDBJ whole genome shotgun (WGS) entry which is preliminary data.</text>
</comment>
<feature type="domain" description="WRKY" evidence="8">
    <location>
        <begin position="292"/>
        <end position="350"/>
    </location>
</feature>
<dbReference type="Gene3D" id="2.20.25.80">
    <property type="entry name" value="WRKY domain"/>
    <property type="match status" value="2"/>
</dbReference>
<dbReference type="FunFam" id="2.20.25.80:FF:000006">
    <property type="entry name" value="WRKY transcription factor"/>
    <property type="match status" value="1"/>
</dbReference>
<evidence type="ECO:0000256" key="1">
    <source>
        <dbReference type="ARBA" id="ARBA00004123"/>
    </source>
</evidence>
<dbReference type="GO" id="GO:0005634">
    <property type="term" value="C:nucleus"/>
    <property type="evidence" value="ECO:0007669"/>
    <property type="project" value="UniProtKB-SubCell"/>
</dbReference>
<dbReference type="InterPro" id="IPR036576">
    <property type="entry name" value="WRKY_dom_sf"/>
</dbReference>
<sequence>MICSSVKATSLDPNIVFHGQTYLQLLRKHLPRLLLLTATLYHIIIRQFPLSLSLLQYHSCVLSLSPHMASPLTTINSNPTFSSLPPQFIMTSFSDLLSNNNNNTNTSDNNMNMDLHSNWEASEFNHHQVGLDVPISPSSYLAFASGFSATEFFNSSMFLPSPNIFAPPTTEAFAGQSFNWRNNSGEEKQHDKEDQKNHSDFSFQTQIHSSSSMYEVQEPLKKQDMWKFNEPTKQTNFLSERTATKSEYSSIQSFSSEIAASKPEMQNNSVPESGYLNYTNASQSFRQQKRSEDGYNWRKYGQKQVKGSENPRSYYKCTHPSCSVKKKVERSLDGQITEIVYKGHHNHPKPQSRRTGSQSIHQPSSSCTNSGISDQSVVTLGNPQMDHVSIPEDSSASVGEDEFEQTSQTSYSGADEDDLGPDAKRWKGDNENDVYSTSGSRTVREPRVVVQTTSEIDILDDGYRWRKYGQKVVKGNPNARSYYKCTAPGCSVRKHVERAAHDIKAVITTYEGKHNHDVPAARGTANYNMNRNPLSSCTSNVPMPIRPSAVNCYSNSSSFTNSLYNARLPANGNQESSGSFGYSALSRPMGSYTNHAQYSDAAYSKAKDERKDDSFLQSFLSKEF</sequence>
<dbReference type="PROSITE" id="PS50811">
    <property type="entry name" value="WRKY"/>
    <property type="match status" value="2"/>
</dbReference>
<keyword evidence="10" id="KW-1185">Reference proteome</keyword>
<evidence type="ECO:0000256" key="2">
    <source>
        <dbReference type="ARBA" id="ARBA00022737"/>
    </source>
</evidence>
<evidence type="ECO:0000259" key="8">
    <source>
        <dbReference type="PROSITE" id="PS50811"/>
    </source>
</evidence>
<keyword evidence="6" id="KW-0539">Nucleus</keyword>
<feature type="region of interest" description="Disordered" evidence="7">
    <location>
        <begin position="180"/>
        <end position="200"/>
    </location>
</feature>
<evidence type="ECO:0000256" key="3">
    <source>
        <dbReference type="ARBA" id="ARBA00023015"/>
    </source>
</evidence>
<dbReference type="Pfam" id="PF03106">
    <property type="entry name" value="WRKY"/>
    <property type="match status" value="2"/>
</dbReference>
<dbReference type="Proteomes" id="UP001359559">
    <property type="component" value="Unassembled WGS sequence"/>
</dbReference>
<feature type="compositionally biased region" description="Basic residues" evidence="7">
    <location>
        <begin position="342"/>
        <end position="352"/>
    </location>
</feature>
<dbReference type="InterPro" id="IPR003657">
    <property type="entry name" value="WRKY_dom"/>
</dbReference>
<name>A0AAN9PDC4_CLITE</name>
<evidence type="ECO:0000256" key="7">
    <source>
        <dbReference type="SAM" id="MobiDB-lite"/>
    </source>
</evidence>
<keyword evidence="5" id="KW-0804">Transcription</keyword>
<keyword evidence="4" id="KW-0238">DNA-binding</keyword>
<feature type="domain" description="WRKY" evidence="8">
    <location>
        <begin position="454"/>
        <end position="519"/>
    </location>
</feature>
<evidence type="ECO:0000256" key="4">
    <source>
        <dbReference type="ARBA" id="ARBA00023125"/>
    </source>
</evidence>
<dbReference type="FunFam" id="2.20.25.80:FF:000001">
    <property type="entry name" value="WRKY transcription factor 33"/>
    <property type="match status" value="1"/>
</dbReference>
<evidence type="ECO:0000313" key="9">
    <source>
        <dbReference type="EMBL" id="KAK7294785.1"/>
    </source>
</evidence>
<feature type="region of interest" description="Disordered" evidence="7">
    <location>
        <begin position="284"/>
        <end position="314"/>
    </location>
</feature>
<protein>
    <recommendedName>
        <fullName evidence="8">WRKY domain-containing protein</fullName>
    </recommendedName>
</protein>
<dbReference type="PANTHER" id="PTHR31221:SF265">
    <property type="entry name" value="WRKY TRANSCRIPTION FACTOR"/>
    <property type="match status" value="1"/>
</dbReference>
<evidence type="ECO:0000256" key="6">
    <source>
        <dbReference type="ARBA" id="ARBA00023242"/>
    </source>
</evidence>
<comment type="subcellular location">
    <subcellularLocation>
        <location evidence="1">Nucleus</location>
    </subcellularLocation>
</comment>
<evidence type="ECO:0000256" key="5">
    <source>
        <dbReference type="ARBA" id="ARBA00023163"/>
    </source>
</evidence>
<reference evidence="9 10" key="1">
    <citation type="submission" date="2024-01" db="EMBL/GenBank/DDBJ databases">
        <title>The genomes of 5 underutilized Papilionoideae crops provide insights into root nodulation and disease resistance.</title>
        <authorList>
            <person name="Yuan L."/>
        </authorList>
    </citation>
    <scope>NUCLEOTIDE SEQUENCE [LARGE SCALE GENOMIC DNA]</scope>
    <source>
        <strain evidence="9">LY-2023</strain>
        <tissue evidence="9">Leaf</tissue>
    </source>
</reference>
<feature type="compositionally biased region" description="Basic and acidic residues" evidence="7">
    <location>
        <begin position="421"/>
        <end position="430"/>
    </location>
</feature>
<dbReference type="EMBL" id="JAYKXN010000004">
    <property type="protein sequence ID" value="KAK7294785.1"/>
    <property type="molecule type" value="Genomic_DNA"/>
</dbReference>
<accession>A0AAN9PDC4</accession>
<feature type="region of interest" description="Disordered" evidence="7">
    <location>
        <begin position="341"/>
        <end position="440"/>
    </location>
</feature>
<dbReference type="AlphaFoldDB" id="A0AAN9PDC4"/>
<feature type="compositionally biased region" description="Basic and acidic residues" evidence="7">
    <location>
        <begin position="184"/>
        <end position="199"/>
    </location>
</feature>
<dbReference type="SUPFAM" id="SSF118290">
    <property type="entry name" value="WRKY DNA-binding domain"/>
    <property type="match status" value="2"/>
</dbReference>
<keyword evidence="3" id="KW-0805">Transcription regulation</keyword>
<dbReference type="PANTHER" id="PTHR31221">
    <property type="entry name" value="WRKY TRANSCRIPTION FACTOR PROTEIN 1-RELATED"/>
    <property type="match status" value="1"/>
</dbReference>
<gene>
    <name evidence="9" type="ORF">RJT34_17681</name>
</gene>
<dbReference type="SMART" id="SM00774">
    <property type="entry name" value="WRKY"/>
    <property type="match status" value="2"/>
</dbReference>
<dbReference type="GO" id="GO:0003700">
    <property type="term" value="F:DNA-binding transcription factor activity"/>
    <property type="evidence" value="ECO:0007669"/>
    <property type="project" value="InterPro"/>
</dbReference>
<feature type="compositionally biased region" description="Polar residues" evidence="7">
    <location>
        <begin position="353"/>
        <end position="382"/>
    </location>
</feature>